<keyword evidence="1" id="KW-1133">Transmembrane helix</keyword>
<gene>
    <name evidence="2" type="ORF">GDO81_010959</name>
</gene>
<proteinExistence type="predicted"/>
<keyword evidence="1" id="KW-0812">Transmembrane</keyword>
<evidence type="ECO:0008006" key="4">
    <source>
        <dbReference type="Google" id="ProtNLM"/>
    </source>
</evidence>
<keyword evidence="1" id="KW-0472">Membrane</keyword>
<reference evidence="2" key="1">
    <citation type="thesis" date="2020" institute="ProQuest LLC" country="789 East Eisenhower Parkway, Ann Arbor, MI, USA">
        <title>Comparative Genomics and Chromosome Evolution.</title>
        <authorList>
            <person name="Mudd A.B."/>
        </authorList>
    </citation>
    <scope>NUCLEOTIDE SEQUENCE</scope>
    <source>
        <strain evidence="2">237g6f4</strain>
        <tissue evidence="2">Blood</tissue>
    </source>
</reference>
<dbReference type="AlphaFoldDB" id="A0AAV7C4K4"/>
<protein>
    <recommendedName>
        <fullName evidence="4">Secreted peptide</fullName>
    </recommendedName>
</protein>
<organism evidence="2 3">
    <name type="scientific">Engystomops pustulosus</name>
    <name type="common">Tungara frog</name>
    <name type="synonym">Physalaemus pustulosus</name>
    <dbReference type="NCBI Taxonomy" id="76066"/>
    <lineage>
        <taxon>Eukaryota</taxon>
        <taxon>Metazoa</taxon>
        <taxon>Chordata</taxon>
        <taxon>Craniata</taxon>
        <taxon>Vertebrata</taxon>
        <taxon>Euteleostomi</taxon>
        <taxon>Amphibia</taxon>
        <taxon>Batrachia</taxon>
        <taxon>Anura</taxon>
        <taxon>Neobatrachia</taxon>
        <taxon>Hyloidea</taxon>
        <taxon>Leptodactylidae</taxon>
        <taxon>Leiuperinae</taxon>
        <taxon>Engystomops</taxon>
    </lineage>
</organism>
<evidence type="ECO:0000313" key="2">
    <source>
        <dbReference type="EMBL" id="KAG8579591.1"/>
    </source>
</evidence>
<evidence type="ECO:0000256" key="1">
    <source>
        <dbReference type="SAM" id="Phobius"/>
    </source>
</evidence>
<feature type="transmembrane region" description="Helical" evidence="1">
    <location>
        <begin position="45"/>
        <end position="65"/>
    </location>
</feature>
<dbReference type="Proteomes" id="UP000824782">
    <property type="component" value="Unassembled WGS sequence"/>
</dbReference>
<sequence>MSGLYPVVLCMLLFILCGWIAVLPCNLQPTSASITQQHRSLLHMIFFLQAVYIYICTVIVSILTFSPGNI</sequence>
<accession>A0AAV7C4K4</accession>
<keyword evidence="3" id="KW-1185">Reference proteome</keyword>
<name>A0AAV7C4K4_ENGPU</name>
<comment type="caution">
    <text evidence="2">The sequence shown here is derived from an EMBL/GenBank/DDBJ whole genome shotgun (WGS) entry which is preliminary data.</text>
</comment>
<dbReference type="EMBL" id="WNYA01000004">
    <property type="protein sequence ID" value="KAG8579591.1"/>
    <property type="molecule type" value="Genomic_DNA"/>
</dbReference>
<evidence type="ECO:0000313" key="3">
    <source>
        <dbReference type="Proteomes" id="UP000824782"/>
    </source>
</evidence>
<feature type="transmembrane region" description="Helical" evidence="1">
    <location>
        <begin position="6"/>
        <end position="25"/>
    </location>
</feature>